<dbReference type="AlphaFoldDB" id="A0A4C1SH80"/>
<dbReference type="Proteomes" id="UP000299102">
    <property type="component" value="Unassembled WGS sequence"/>
</dbReference>
<protein>
    <submittedName>
        <fullName evidence="1">Uncharacterized protein</fullName>
    </submittedName>
</protein>
<reference evidence="1 2" key="1">
    <citation type="journal article" date="2019" name="Commun. Biol.">
        <title>The bagworm genome reveals a unique fibroin gene that provides high tensile strength.</title>
        <authorList>
            <person name="Kono N."/>
            <person name="Nakamura H."/>
            <person name="Ohtoshi R."/>
            <person name="Tomita M."/>
            <person name="Numata K."/>
            <person name="Arakawa K."/>
        </authorList>
    </citation>
    <scope>NUCLEOTIDE SEQUENCE [LARGE SCALE GENOMIC DNA]</scope>
</reference>
<gene>
    <name evidence="1" type="ORF">EVAR_102576_1</name>
</gene>
<dbReference type="EMBL" id="BGZK01003457">
    <property type="protein sequence ID" value="GBP01509.1"/>
    <property type="molecule type" value="Genomic_DNA"/>
</dbReference>
<feature type="non-terminal residue" evidence="1">
    <location>
        <position position="47"/>
    </location>
</feature>
<evidence type="ECO:0000313" key="2">
    <source>
        <dbReference type="Proteomes" id="UP000299102"/>
    </source>
</evidence>
<keyword evidence="2" id="KW-1185">Reference proteome</keyword>
<evidence type="ECO:0000313" key="1">
    <source>
        <dbReference type="EMBL" id="GBP01509.1"/>
    </source>
</evidence>
<proteinExistence type="predicted"/>
<organism evidence="1 2">
    <name type="scientific">Eumeta variegata</name>
    <name type="common">Bagworm moth</name>
    <name type="synonym">Eumeta japonica</name>
    <dbReference type="NCBI Taxonomy" id="151549"/>
    <lineage>
        <taxon>Eukaryota</taxon>
        <taxon>Metazoa</taxon>
        <taxon>Ecdysozoa</taxon>
        <taxon>Arthropoda</taxon>
        <taxon>Hexapoda</taxon>
        <taxon>Insecta</taxon>
        <taxon>Pterygota</taxon>
        <taxon>Neoptera</taxon>
        <taxon>Endopterygota</taxon>
        <taxon>Lepidoptera</taxon>
        <taxon>Glossata</taxon>
        <taxon>Ditrysia</taxon>
        <taxon>Tineoidea</taxon>
        <taxon>Psychidae</taxon>
        <taxon>Oiketicinae</taxon>
        <taxon>Eumeta</taxon>
    </lineage>
</organism>
<sequence>MFQPCDFTGRVRPCPSSLRSRSVLERRIRVSHVLEHATRREVRGRPA</sequence>
<accession>A0A4C1SH80</accession>
<comment type="caution">
    <text evidence="1">The sequence shown here is derived from an EMBL/GenBank/DDBJ whole genome shotgun (WGS) entry which is preliminary data.</text>
</comment>
<name>A0A4C1SH80_EUMVA</name>